<dbReference type="AlphaFoldDB" id="A0A4U1F9T5"/>
<comment type="caution">
    <text evidence="1">The sequence shown here is derived from an EMBL/GenBank/DDBJ whole genome shotgun (WGS) entry which is preliminary data.</text>
</comment>
<dbReference type="Proteomes" id="UP000308365">
    <property type="component" value="Unassembled WGS sequence"/>
</dbReference>
<proteinExistence type="predicted"/>
<dbReference type="PANTHER" id="PTHR12931:SF19">
    <property type="entry name" value="UBIQUITIN THIOESTERASE OTUB1"/>
    <property type="match status" value="1"/>
</dbReference>
<sequence length="197" mass="22547">MLRMTVSSSMRSRTSTKSSRILARSGLMGTASIELSDSPTWRHCWMTGRNCSGSRICLLREKRTWCPRARSTVEAFHNISMNLIEHVKKWTSVADLLASFKNQSNSDYLFKSKFFKHFMESGKTVKEFCHQEVEAMCKENDHIHIITLTQALSVFIQVEYMSCSDYSTTDTHTSSSRAQDLRSNFSTDLDTMISSIK</sequence>
<dbReference type="InterPro" id="IPR038765">
    <property type="entry name" value="Papain-like_cys_pep_sf"/>
</dbReference>
<evidence type="ECO:0000313" key="1">
    <source>
        <dbReference type="EMBL" id="TKC46273.1"/>
    </source>
</evidence>
<organism evidence="1 2">
    <name type="scientific">Monodon monoceros</name>
    <name type="common">Narwhal</name>
    <name type="synonym">Ceratodon monodon</name>
    <dbReference type="NCBI Taxonomy" id="40151"/>
    <lineage>
        <taxon>Eukaryota</taxon>
        <taxon>Metazoa</taxon>
        <taxon>Chordata</taxon>
        <taxon>Craniata</taxon>
        <taxon>Vertebrata</taxon>
        <taxon>Euteleostomi</taxon>
        <taxon>Mammalia</taxon>
        <taxon>Eutheria</taxon>
        <taxon>Laurasiatheria</taxon>
        <taxon>Artiodactyla</taxon>
        <taxon>Whippomorpha</taxon>
        <taxon>Cetacea</taxon>
        <taxon>Odontoceti</taxon>
        <taxon>Monodontidae</taxon>
        <taxon>Monodon</taxon>
    </lineage>
</organism>
<protein>
    <submittedName>
        <fullName evidence="1">Uncharacterized protein</fullName>
    </submittedName>
</protein>
<dbReference type="InterPro" id="IPR019400">
    <property type="entry name" value="Peptidase_C65_otubain"/>
</dbReference>
<dbReference type="InterPro" id="IPR042467">
    <property type="entry name" value="Peptidase_C65_otubain_sub2"/>
</dbReference>
<dbReference type="EMBL" id="RWIC01000280">
    <property type="protein sequence ID" value="TKC46273.1"/>
    <property type="molecule type" value="Genomic_DNA"/>
</dbReference>
<name>A0A4U1F9T5_MONMO</name>
<dbReference type="GO" id="GO:0005634">
    <property type="term" value="C:nucleus"/>
    <property type="evidence" value="ECO:0007669"/>
    <property type="project" value="TreeGrafter"/>
</dbReference>
<evidence type="ECO:0000313" key="2">
    <source>
        <dbReference type="Proteomes" id="UP000308365"/>
    </source>
</evidence>
<dbReference type="Gene3D" id="1.20.1300.20">
    <property type="entry name" value="Peptidase C65 Otubain, subdomain 2"/>
    <property type="match status" value="1"/>
</dbReference>
<dbReference type="GO" id="GO:0071108">
    <property type="term" value="P:protein K48-linked deubiquitination"/>
    <property type="evidence" value="ECO:0007669"/>
    <property type="project" value="TreeGrafter"/>
</dbReference>
<feature type="non-terminal residue" evidence="1">
    <location>
        <position position="197"/>
    </location>
</feature>
<dbReference type="SUPFAM" id="SSF54001">
    <property type="entry name" value="Cysteine proteinases"/>
    <property type="match status" value="1"/>
</dbReference>
<reference evidence="2" key="1">
    <citation type="journal article" date="2019" name="IScience">
        <title>Narwhal Genome Reveals Long-Term Low Genetic Diversity despite Current Large Abundance Size.</title>
        <authorList>
            <person name="Westbury M.V."/>
            <person name="Petersen B."/>
            <person name="Garde E."/>
            <person name="Heide-Jorgensen M.P."/>
            <person name="Lorenzen E.D."/>
        </authorList>
    </citation>
    <scope>NUCLEOTIDE SEQUENCE [LARGE SCALE GENOMIC DNA]</scope>
</reference>
<dbReference type="PANTHER" id="PTHR12931">
    <property type="entry name" value="UBIQUITIN THIOLESTERASE PROTEIN OTUB"/>
    <property type="match status" value="1"/>
</dbReference>
<accession>A0A4U1F9T5</accession>
<dbReference type="GO" id="GO:2000780">
    <property type="term" value="P:negative regulation of double-strand break repair"/>
    <property type="evidence" value="ECO:0007669"/>
    <property type="project" value="TreeGrafter"/>
</dbReference>
<dbReference type="GO" id="GO:0004843">
    <property type="term" value="F:cysteine-type deubiquitinase activity"/>
    <property type="evidence" value="ECO:0007669"/>
    <property type="project" value="TreeGrafter"/>
</dbReference>
<dbReference type="GO" id="GO:0043130">
    <property type="term" value="F:ubiquitin binding"/>
    <property type="evidence" value="ECO:0007669"/>
    <property type="project" value="TreeGrafter"/>
</dbReference>
<gene>
    <name evidence="1" type="ORF">EI555_019334</name>
</gene>
<dbReference type="Pfam" id="PF10275">
    <property type="entry name" value="Peptidase_C65"/>
    <property type="match status" value="1"/>
</dbReference>